<reference evidence="6 7" key="1">
    <citation type="submission" date="2017-05" db="EMBL/GenBank/DDBJ databases">
        <title>Biotechnological potential of actinobacteria isolated from South African environments.</title>
        <authorList>
            <person name="Le Roes-Hill M."/>
            <person name="Prins A."/>
            <person name="Durrell K.A."/>
        </authorList>
    </citation>
    <scope>NUCLEOTIDE SEQUENCE [LARGE SCALE GENOMIC DNA]</scope>
    <source>
        <strain evidence="6">BS2</strain>
    </source>
</reference>
<dbReference type="PANTHER" id="PTHR30055">
    <property type="entry name" value="HTH-TYPE TRANSCRIPTIONAL REGULATOR RUTR"/>
    <property type="match status" value="1"/>
</dbReference>
<organism evidence="6 7">
    <name type="scientific">Gordonia lacunae</name>
    <dbReference type="NCBI Taxonomy" id="417102"/>
    <lineage>
        <taxon>Bacteria</taxon>
        <taxon>Bacillati</taxon>
        <taxon>Actinomycetota</taxon>
        <taxon>Actinomycetes</taxon>
        <taxon>Mycobacteriales</taxon>
        <taxon>Gordoniaceae</taxon>
        <taxon>Gordonia</taxon>
    </lineage>
</organism>
<dbReference type="PANTHER" id="PTHR30055:SF234">
    <property type="entry name" value="HTH-TYPE TRANSCRIPTIONAL REGULATOR BETI"/>
    <property type="match status" value="1"/>
</dbReference>
<comment type="caution">
    <text evidence="6">The sequence shown here is derived from an EMBL/GenBank/DDBJ whole genome shotgun (WGS) entry which is preliminary data.</text>
</comment>
<dbReference type="InterPro" id="IPR050109">
    <property type="entry name" value="HTH-type_TetR-like_transc_reg"/>
</dbReference>
<evidence type="ECO:0000259" key="4">
    <source>
        <dbReference type="Pfam" id="PF00440"/>
    </source>
</evidence>
<dbReference type="AlphaFoldDB" id="A0A243QAU7"/>
<dbReference type="GO" id="GO:0003700">
    <property type="term" value="F:DNA-binding transcription factor activity"/>
    <property type="evidence" value="ECO:0007669"/>
    <property type="project" value="TreeGrafter"/>
</dbReference>
<dbReference type="InterPro" id="IPR041586">
    <property type="entry name" value="PsrA_TetR_C"/>
</dbReference>
<dbReference type="Gene3D" id="1.10.357.10">
    <property type="entry name" value="Tetracycline Repressor, domain 2"/>
    <property type="match status" value="1"/>
</dbReference>
<evidence type="ECO:0000313" key="7">
    <source>
        <dbReference type="Proteomes" id="UP000194632"/>
    </source>
</evidence>
<dbReference type="SUPFAM" id="SSF46689">
    <property type="entry name" value="Homeodomain-like"/>
    <property type="match status" value="1"/>
</dbReference>
<dbReference type="Proteomes" id="UP000194632">
    <property type="component" value="Unassembled WGS sequence"/>
</dbReference>
<keyword evidence="1" id="KW-0805">Transcription regulation</keyword>
<feature type="domain" description="HTH tetR-type" evidence="4">
    <location>
        <begin position="16"/>
        <end position="62"/>
    </location>
</feature>
<dbReference type="STRING" id="417102.CA982_10910"/>
<keyword evidence="7" id="KW-1185">Reference proteome</keyword>
<accession>A0A243QAU7</accession>
<proteinExistence type="predicted"/>
<dbReference type="EMBL" id="NGFO01000010">
    <property type="protein sequence ID" value="OUC78891.1"/>
    <property type="molecule type" value="Genomic_DNA"/>
</dbReference>
<evidence type="ECO:0000259" key="5">
    <source>
        <dbReference type="Pfam" id="PF17939"/>
    </source>
</evidence>
<gene>
    <name evidence="6" type="ORF">CA982_10910</name>
</gene>
<dbReference type="GO" id="GO:0000976">
    <property type="term" value="F:transcription cis-regulatory region binding"/>
    <property type="evidence" value="ECO:0007669"/>
    <property type="project" value="TreeGrafter"/>
</dbReference>
<protein>
    <submittedName>
        <fullName evidence="6">TetR family transcriptional regulator</fullName>
    </submittedName>
</protein>
<dbReference type="InterPro" id="IPR009057">
    <property type="entry name" value="Homeodomain-like_sf"/>
</dbReference>
<dbReference type="RefSeq" id="WP_086535355.1">
    <property type="nucleotide sequence ID" value="NZ_NGFO01000010.1"/>
</dbReference>
<evidence type="ECO:0000256" key="2">
    <source>
        <dbReference type="ARBA" id="ARBA00023125"/>
    </source>
</evidence>
<keyword evidence="3" id="KW-0804">Transcription</keyword>
<sequence>MSEGKTEQSARTRALLIGAAEKLIALNGVAAVSSRQISKAAGQGNNYAVGHHFGSKDDLLRATLTAHNVPIERLRRRCLTEVGSEPGVRDWLRCLVGPEVEYLAELGAPSYFARFFAQVSSDPSATVLLYEETARSEVLMTILDRFYATLPTFSDDVLEVRNNLTRHIIVNALADIERAAEGGEARTIPWQHQRDLVVDALTGMWLAPVTAHTTSGVAETRD</sequence>
<name>A0A243QAU7_9ACTN</name>
<keyword evidence="2" id="KW-0238">DNA-binding</keyword>
<evidence type="ECO:0000256" key="1">
    <source>
        <dbReference type="ARBA" id="ARBA00023015"/>
    </source>
</evidence>
<dbReference type="OrthoDB" id="2356263at2"/>
<evidence type="ECO:0000256" key="3">
    <source>
        <dbReference type="ARBA" id="ARBA00023163"/>
    </source>
</evidence>
<evidence type="ECO:0000313" key="6">
    <source>
        <dbReference type="EMBL" id="OUC78891.1"/>
    </source>
</evidence>
<dbReference type="Pfam" id="PF17939">
    <property type="entry name" value="TetR_C_30"/>
    <property type="match status" value="1"/>
</dbReference>
<feature type="domain" description="PsrA tetracyclin repressor-like C-terminal" evidence="5">
    <location>
        <begin position="93"/>
        <end position="203"/>
    </location>
</feature>
<dbReference type="InterPro" id="IPR001647">
    <property type="entry name" value="HTH_TetR"/>
</dbReference>
<dbReference type="Pfam" id="PF00440">
    <property type="entry name" value="TetR_N"/>
    <property type="match status" value="1"/>
</dbReference>